<dbReference type="EMBL" id="MU003701">
    <property type="protein sequence ID" value="KAF2809832.1"/>
    <property type="molecule type" value="Genomic_DNA"/>
</dbReference>
<dbReference type="AlphaFoldDB" id="A0A6A6YLS9"/>
<reference evidence="3" key="2">
    <citation type="submission" date="2020-04" db="EMBL/GenBank/DDBJ databases">
        <authorList>
            <consortium name="NCBI Genome Project"/>
        </authorList>
    </citation>
    <scope>NUCLEOTIDE SEQUENCE</scope>
    <source>
        <strain evidence="3">CBS 304.34</strain>
    </source>
</reference>
<dbReference type="RefSeq" id="XP_033576796.1">
    <property type="nucleotide sequence ID" value="XM_033725595.1"/>
</dbReference>
<name>A0A6A6YLS9_9PEZI</name>
<dbReference type="Gene3D" id="3.60.10.10">
    <property type="entry name" value="Endonuclease/exonuclease/phosphatase"/>
    <property type="match status" value="1"/>
</dbReference>
<reference evidence="3" key="3">
    <citation type="submission" date="2025-04" db="UniProtKB">
        <authorList>
            <consortium name="RefSeq"/>
        </authorList>
    </citation>
    <scope>IDENTIFICATION</scope>
    <source>
        <strain evidence="3">CBS 304.34</strain>
    </source>
</reference>
<keyword evidence="2" id="KW-1185">Reference proteome</keyword>
<dbReference type="Proteomes" id="UP000504636">
    <property type="component" value="Unplaced"/>
</dbReference>
<dbReference type="GeneID" id="54466488"/>
<protein>
    <submittedName>
        <fullName evidence="1 3">Uncharacterized protein</fullName>
    </submittedName>
</protein>
<evidence type="ECO:0000313" key="3">
    <source>
        <dbReference type="RefSeq" id="XP_033576796.1"/>
    </source>
</evidence>
<organism evidence="1">
    <name type="scientific">Mytilinidion resinicola</name>
    <dbReference type="NCBI Taxonomy" id="574789"/>
    <lineage>
        <taxon>Eukaryota</taxon>
        <taxon>Fungi</taxon>
        <taxon>Dikarya</taxon>
        <taxon>Ascomycota</taxon>
        <taxon>Pezizomycotina</taxon>
        <taxon>Dothideomycetes</taxon>
        <taxon>Pleosporomycetidae</taxon>
        <taxon>Mytilinidiales</taxon>
        <taxon>Mytilinidiaceae</taxon>
        <taxon>Mytilinidion</taxon>
    </lineage>
</organism>
<sequence>MVSNAHIFWNDIFVDFKVIQLAILMEQITKLAEKYANGQPAHAESSMLAGASRRRKLAVGIELSGTKLKGVPIIAQQTEPEKNRQARRYSREFHGESTELAPLISSISSFQAIRAQDEDKSMPSSGQGWTDKEKVSMLSLYATNMTLTEAAARLHHDAHQWHLHRLEQAARLRRPNTDRQEANRITTVKCNRAVLLRSAEYFVRLQHKDPKADVVNFDRRGDTLDDLEVWLGAFLLEDTPAH</sequence>
<proteinExistence type="predicted"/>
<dbReference type="OrthoDB" id="428734at2759"/>
<dbReference type="InterPro" id="IPR036691">
    <property type="entry name" value="Endo/exonu/phosph_ase_sf"/>
</dbReference>
<reference evidence="1 3" key="1">
    <citation type="journal article" date="2020" name="Stud. Mycol.">
        <title>101 Dothideomycetes genomes: a test case for predicting lifestyles and emergence of pathogens.</title>
        <authorList>
            <person name="Haridas S."/>
            <person name="Albert R."/>
            <person name="Binder M."/>
            <person name="Bloem J."/>
            <person name="Labutti K."/>
            <person name="Salamov A."/>
            <person name="Andreopoulos B."/>
            <person name="Baker S."/>
            <person name="Barry K."/>
            <person name="Bills G."/>
            <person name="Bluhm B."/>
            <person name="Cannon C."/>
            <person name="Castanera R."/>
            <person name="Culley D."/>
            <person name="Daum C."/>
            <person name="Ezra D."/>
            <person name="Gonzalez J."/>
            <person name="Henrissat B."/>
            <person name="Kuo A."/>
            <person name="Liang C."/>
            <person name="Lipzen A."/>
            <person name="Lutzoni F."/>
            <person name="Magnuson J."/>
            <person name="Mondo S."/>
            <person name="Nolan M."/>
            <person name="Ohm R."/>
            <person name="Pangilinan J."/>
            <person name="Park H.-J."/>
            <person name="Ramirez L."/>
            <person name="Alfaro M."/>
            <person name="Sun H."/>
            <person name="Tritt A."/>
            <person name="Yoshinaga Y."/>
            <person name="Zwiers L.-H."/>
            <person name="Turgeon B."/>
            <person name="Goodwin S."/>
            <person name="Spatafora J."/>
            <person name="Crous P."/>
            <person name="Grigoriev I."/>
        </authorList>
    </citation>
    <scope>NUCLEOTIDE SEQUENCE</scope>
    <source>
        <strain evidence="1 3">CBS 304.34</strain>
    </source>
</reference>
<accession>A0A6A6YLS9</accession>
<gene>
    <name evidence="1 3" type="ORF">BDZ99DRAFT_521147</name>
</gene>
<evidence type="ECO:0000313" key="2">
    <source>
        <dbReference type="Proteomes" id="UP000504636"/>
    </source>
</evidence>
<evidence type="ECO:0000313" key="1">
    <source>
        <dbReference type="EMBL" id="KAF2809832.1"/>
    </source>
</evidence>